<protein>
    <submittedName>
        <fullName evidence="4">Thiamine phosphate synthase</fullName>
    </submittedName>
</protein>
<evidence type="ECO:0000313" key="4">
    <source>
        <dbReference type="EMBL" id="MST69971.1"/>
    </source>
</evidence>
<dbReference type="InterPro" id="IPR013785">
    <property type="entry name" value="Aldolase_TIM"/>
</dbReference>
<proteinExistence type="predicted"/>
<dbReference type="PANTHER" id="PTHR20857:SF15">
    <property type="entry name" value="THIAMINE-PHOSPHATE SYNTHASE"/>
    <property type="match status" value="1"/>
</dbReference>
<keyword evidence="2" id="KW-0784">Thiamine biosynthesis</keyword>
<dbReference type="RefSeq" id="WP_154553538.1">
    <property type="nucleotide sequence ID" value="NZ_VUNA01000002.1"/>
</dbReference>
<organism evidence="4 5">
    <name type="scientific">Mogibacterium kristiansenii</name>
    <dbReference type="NCBI Taxonomy" id="2606708"/>
    <lineage>
        <taxon>Bacteria</taxon>
        <taxon>Bacillati</taxon>
        <taxon>Bacillota</taxon>
        <taxon>Clostridia</taxon>
        <taxon>Peptostreptococcales</taxon>
        <taxon>Anaerovoracaceae</taxon>
        <taxon>Mogibacterium</taxon>
    </lineage>
</organism>
<dbReference type="Gene3D" id="3.20.20.70">
    <property type="entry name" value="Aldolase class I"/>
    <property type="match status" value="1"/>
</dbReference>
<dbReference type="Pfam" id="PF02581">
    <property type="entry name" value="TMP-TENI"/>
    <property type="match status" value="1"/>
</dbReference>
<dbReference type="GO" id="GO:0004789">
    <property type="term" value="F:thiamine-phosphate diphosphorylase activity"/>
    <property type="evidence" value="ECO:0007669"/>
    <property type="project" value="TreeGrafter"/>
</dbReference>
<reference evidence="4 5" key="1">
    <citation type="submission" date="2019-08" db="EMBL/GenBank/DDBJ databases">
        <title>In-depth cultivation of the pig gut microbiome towards novel bacterial diversity and tailored functional studies.</title>
        <authorList>
            <person name="Wylensek D."/>
            <person name="Hitch T.C.A."/>
            <person name="Clavel T."/>
        </authorList>
    </citation>
    <scope>NUCLEOTIDE SEQUENCE [LARGE SCALE GENOMIC DNA]</scope>
    <source>
        <strain evidence="4 5">WCA-MUC-591-APC-4B</strain>
    </source>
</reference>
<comment type="caution">
    <text evidence="4">The sequence shown here is derived from an EMBL/GenBank/DDBJ whole genome shotgun (WGS) entry which is preliminary data.</text>
</comment>
<dbReference type="PANTHER" id="PTHR20857">
    <property type="entry name" value="THIAMINE-PHOSPHATE PYROPHOSPHORYLASE"/>
    <property type="match status" value="1"/>
</dbReference>
<accession>A0A6N7XK47</accession>
<dbReference type="AlphaFoldDB" id="A0A6N7XK47"/>
<dbReference type="Proteomes" id="UP000469424">
    <property type="component" value="Unassembled WGS sequence"/>
</dbReference>
<evidence type="ECO:0000313" key="5">
    <source>
        <dbReference type="Proteomes" id="UP000469424"/>
    </source>
</evidence>
<dbReference type="SUPFAM" id="SSF51391">
    <property type="entry name" value="Thiamin phosphate synthase"/>
    <property type="match status" value="1"/>
</dbReference>
<gene>
    <name evidence="4" type="ORF">FYJ65_01215</name>
</gene>
<name>A0A6N7XK47_9FIRM</name>
<evidence type="ECO:0000256" key="2">
    <source>
        <dbReference type="ARBA" id="ARBA00022977"/>
    </source>
</evidence>
<dbReference type="InterPro" id="IPR022998">
    <property type="entry name" value="ThiamineP_synth_TenI"/>
</dbReference>
<evidence type="ECO:0000256" key="1">
    <source>
        <dbReference type="ARBA" id="ARBA00004948"/>
    </source>
</evidence>
<keyword evidence="5" id="KW-1185">Reference proteome</keyword>
<evidence type="ECO:0000259" key="3">
    <source>
        <dbReference type="Pfam" id="PF02581"/>
    </source>
</evidence>
<dbReference type="GO" id="GO:0005737">
    <property type="term" value="C:cytoplasm"/>
    <property type="evidence" value="ECO:0007669"/>
    <property type="project" value="TreeGrafter"/>
</dbReference>
<dbReference type="CDD" id="cd00564">
    <property type="entry name" value="TMP_TenI"/>
    <property type="match status" value="1"/>
</dbReference>
<dbReference type="GO" id="GO:0009228">
    <property type="term" value="P:thiamine biosynthetic process"/>
    <property type="evidence" value="ECO:0007669"/>
    <property type="project" value="UniProtKB-KW"/>
</dbReference>
<sequence>MCTCSNPKILVITSRKRFEGEADFLKQIEKIAAAKPFGIVLREKDLPVKEYSELARQVRDICRSADTSLIVHSHPAVARELGIPALHMPLDALGKMSSEERKEFEVLGASCHSVEDVLRAKAFGCDYVTAGHVYATDCKPGLPPRGADFLAEVCGPAAPMPVFALGGLTPARAPEVRRAGAAGFAMMSSAMDAENPEELFRKYSESDSFSEQGMI</sequence>
<dbReference type="EMBL" id="VUNA01000002">
    <property type="protein sequence ID" value="MST69971.1"/>
    <property type="molecule type" value="Genomic_DNA"/>
</dbReference>
<comment type="pathway">
    <text evidence="1">Cofactor biosynthesis; thiamine diphosphate biosynthesis.</text>
</comment>
<dbReference type="InterPro" id="IPR036206">
    <property type="entry name" value="ThiamineP_synth_sf"/>
</dbReference>
<feature type="domain" description="Thiamine phosphate synthase/TenI" evidence="3">
    <location>
        <begin position="10"/>
        <end position="189"/>
    </location>
</feature>